<dbReference type="GO" id="GO:0016301">
    <property type="term" value="F:kinase activity"/>
    <property type="evidence" value="ECO:0007669"/>
    <property type="project" value="UniProtKB-KW"/>
</dbReference>
<gene>
    <name evidence="4" type="ORF">QE405_000062</name>
</gene>
<dbReference type="InterPro" id="IPR049874">
    <property type="entry name" value="ROK_cs"/>
</dbReference>
<dbReference type="SUPFAM" id="SSF46785">
    <property type="entry name" value="Winged helix' DNA-binding domain"/>
    <property type="match status" value="1"/>
</dbReference>
<proteinExistence type="inferred from homology"/>
<dbReference type="Gene3D" id="1.10.10.10">
    <property type="entry name" value="Winged helix-like DNA-binding domain superfamily/Winged helix DNA-binding domain"/>
    <property type="match status" value="1"/>
</dbReference>
<dbReference type="EMBL" id="JAUTAN010000001">
    <property type="protein sequence ID" value="MDQ1102778.1"/>
    <property type="molecule type" value="Genomic_DNA"/>
</dbReference>
<name>A0AAJ1U001_9ACTN</name>
<feature type="domain" description="HTH marR-type" evidence="3">
    <location>
        <begin position="24"/>
        <end position="79"/>
    </location>
</feature>
<dbReference type="InterPro" id="IPR036388">
    <property type="entry name" value="WH-like_DNA-bd_sf"/>
</dbReference>
<evidence type="ECO:0000256" key="2">
    <source>
        <dbReference type="SAM" id="MobiDB-lite"/>
    </source>
</evidence>
<evidence type="ECO:0000259" key="3">
    <source>
        <dbReference type="Pfam" id="PF12802"/>
    </source>
</evidence>
<dbReference type="PROSITE" id="PS01125">
    <property type="entry name" value="ROK"/>
    <property type="match status" value="1"/>
</dbReference>
<dbReference type="PANTHER" id="PTHR18964">
    <property type="entry name" value="ROK (REPRESSOR, ORF, KINASE) FAMILY"/>
    <property type="match status" value="1"/>
</dbReference>
<sequence length="423" mass="42797">MSTPDLRPAAPGSTATLRTANQRRVLDVLRAAGAEVDDAPPPTQAELARVTGLAPATVSNIIRDLAAAGLVATEPGSGRRGTVVRLAPGAGLVAGVDFGHSHVAVALGDVTGHLVAERRQRLSPTHSHTEGLAIATTLLDELLAAEGLDRTALRTVATGLPAPINQRVVAAAAILPGWVGVDALAACEEAFGVPVTVENDANLGALAEHRLGVARGEDSSFFVKISSGVGAGIVIDNRLFHGSGGAAGEIGHLTLDERGPVCRCGSRGCLEAYASVGSVLAMMADQLPGATLDDVVAAARSGNVSAQRSLEDAGRHIGWGLASVVNLMNPGVLVVGGDMARAGDLLLESVRRELRRHVLDAVATTPVALSELGRARLPGRRRAAGRGADGPAAAVGPPGPHPAVAGTGRGSGSPSRSRMVLPS</sequence>
<dbReference type="CDD" id="cd00090">
    <property type="entry name" value="HTH_ARSR"/>
    <property type="match status" value="1"/>
</dbReference>
<reference evidence="4" key="1">
    <citation type="submission" date="2023-07" db="EMBL/GenBank/DDBJ databases">
        <title>Functional and genomic diversity of the sorghum phyllosphere microbiome.</title>
        <authorList>
            <person name="Shade A."/>
        </authorList>
    </citation>
    <scope>NUCLEOTIDE SEQUENCE</scope>
    <source>
        <strain evidence="4">SORGH_AS_1067</strain>
    </source>
</reference>
<keyword evidence="4" id="KW-0808">Transferase</keyword>
<evidence type="ECO:0000313" key="5">
    <source>
        <dbReference type="Proteomes" id="UP001239215"/>
    </source>
</evidence>
<dbReference type="Pfam" id="PF00480">
    <property type="entry name" value="ROK"/>
    <property type="match status" value="1"/>
</dbReference>
<dbReference type="GO" id="GO:0003700">
    <property type="term" value="F:DNA-binding transcription factor activity"/>
    <property type="evidence" value="ECO:0007669"/>
    <property type="project" value="InterPro"/>
</dbReference>
<keyword evidence="4" id="KW-0418">Kinase</keyword>
<dbReference type="AlphaFoldDB" id="A0AAJ1U001"/>
<dbReference type="Proteomes" id="UP001239215">
    <property type="component" value="Unassembled WGS sequence"/>
</dbReference>
<feature type="compositionally biased region" description="Low complexity" evidence="2">
    <location>
        <begin position="385"/>
        <end position="423"/>
    </location>
</feature>
<comment type="similarity">
    <text evidence="1">Belongs to the ROK (NagC/XylR) family.</text>
</comment>
<dbReference type="Gene3D" id="3.30.420.40">
    <property type="match status" value="2"/>
</dbReference>
<dbReference type="RefSeq" id="WP_307198239.1">
    <property type="nucleotide sequence ID" value="NZ_JAUTAN010000001.1"/>
</dbReference>
<dbReference type="InterPro" id="IPR000835">
    <property type="entry name" value="HTH_MarR-typ"/>
</dbReference>
<dbReference type="InterPro" id="IPR011991">
    <property type="entry name" value="ArsR-like_HTH"/>
</dbReference>
<accession>A0AAJ1U001</accession>
<dbReference type="SUPFAM" id="SSF53067">
    <property type="entry name" value="Actin-like ATPase domain"/>
    <property type="match status" value="1"/>
</dbReference>
<comment type="caution">
    <text evidence="4">The sequence shown here is derived from an EMBL/GenBank/DDBJ whole genome shotgun (WGS) entry which is preliminary data.</text>
</comment>
<feature type="region of interest" description="Disordered" evidence="2">
    <location>
        <begin position="378"/>
        <end position="423"/>
    </location>
</feature>
<dbReference type="InterPro" id="IPR000600">
    <property type="entry name" value="ROK"/>
</dbReference>
<dbReference type="InterPro" id="IPR036390">
    <property type="entry name" value="WH_DNA-bd_sf"/>
</dbReference>
<dbReference type="PANTHER" id="PTHR18964:SF173">
    <property type="entry name" value="GLUCOKINASE"/>
    <property type="match status" value="1"/>
</dbReference>
<evidence type="ECO:0000256" key="1">
    <source>
        <dbReference type="ARBA" id="ARBA00006479"/>
    </source>
</evidence>
<dbReference type="Pfam" id="PF12802">
    <property type="entry name" value="MarR_2"/>
    <property type="match status" value="1"/>
</dbReference>
<dbReference type="InterPro" id="IPR043129">
    <property type="entry name" value="ATPase_NBD"/>
</dbReference>
<evidence type="ECO:0000313" key="4">
    <source>
        <dbReference type="EMBL" id="MDQ1102778.1"/>
    </source>
</evidence>
<organism evidence="4 5">
    <name type="scientific">Nocardioides zeae</name>
    <dbReference type="NCBI Taxonomy" id="1457234"/>
    <lineage>
        <taxon>Bacteria</taxon>
        <taxon>Bacillati</taxon>
        <taxon>Actinomycetota</taxon>
        <taxon>Actinomycetes</taxon>
        <taxon>Propionibacteriales</taxon>
        <taxon>Nocardioidaceae</taxon>
        <taxon>Nocardioides</taxon>
    </lineage>
</organism>
<protein>
    <submittedName>
        <fullName evidence="4">NBD/HSP70 family sugar kinase</fullName>
    </submittedName>
</protein>